<evidence type="ECO:0000256" key="4">
    <source>
        <dbReference type="ARBA" id="ARBA00023239"/>
    </source>
</evidence>
<comment type="pathway">
    <text evidence="1">Carbohydrate acid metabolism.</text>
</comment>
<comment type="subunit">
    <text evidence="3">Homotrimer.</text>
</comment>
<gene>
    <name evidence="6" type="ORF">CHH72_21695</name>
</gene>
<dbReference type="InterPro" id="IPR000887">
    <property type="entry name" value="Aldlse_KDPG_KHG"/>
</dbReference>
<keyword evidence="4" id="KW-0456">Lyase</keyword>
<dbReference type="GO" id="GO:0016829">
    <property type="term" value="F:lyase activity"/>
    <property type="evidence" value="ECO:0007669"/>
    <property type="project" value="UniProtKB-KW"/>
</dbReference>
<dbReference type="CDD" id="cd00452">
    <property type="entry name" value="KDPG_aldolase"/>
    <property type="match status" value="1"/>
</dbReference>
<name>A0A268NU59_SHOCL</name>
<evidence type="ECO:0000256" key="2">
    <source>
        <dbReference type="ARBA" id="ARBA00006906"/>
    </source>
</evidence>
<keyword evidence="5" id="KW-0119">Carbohydrate metabolism</keyword>
<sequence>MSLDKLLSSGVVAVMRKLPVEDIENIASALIEGGISGLEITLDSDDALGVIERLSKLVGDRAVVGAGTVLSSEQAEAAIDAGAKFVFAPILDKGTIEVAKRRETIVIPGVFTPTEAYQAIKWGADVVKVFPADCVGPSFIKSVKGPLPMVRMMPTGGVDLTNLASFIKAGAVAVGAGGSLLDKNIIAARDWPRLTALAKQYVDCAQTARGN</sequence>
<dbReference type="Pfam" id="PF01081">
    <property type="entry name" value="Aldolase"/>
    <property type="match status" value="1"/>
</dbReference>
<dbReference type="RefSeq" id="WP_011247978.1">
    <property type="nucleotide sequence ID" value="NZ_BOQQ01000001.1"/>
</dbReference>
<evidence type="ECO:0000313" key="6">
    <source>
        <dbReference type="EMBL" id="PAE86799.1"/>
    </source>
</evidence>
<comment type="similarity">
    <text evidence="2">Belongs to the KHG/KDPG aldolase family.</text>
</comment>
<evidence type="ECO:0000256" key="5">
    <source>
        <dbReference type="ARBA" id="ARBA00023277"/>
    </source>
</evidence>
<evidence type="ECO:0000256" key="1">
    <source>
        <dbReference type="ARBA" id="ARBA00004761"/>
    </source>
</evidence>
<evidence type="ECO:0000256" key="3">
    <source>
        <dbReference type="ARBA" id="ARBA00011233"/>
    </source>
</evidence>
<reference evidence="6 7" key="1">
    <citation type="submission" date="2017-07" db="EMBL/GenBank/DDBJ databases">
        <title>Isolation and whole genome analysis of endospore-forming bacteria from heroin.</title>
        <authorList>
            <person name="Kalinowski J."/>
            <person name="Ahrens B."/>
            <person name="Al-Dilaimi A."/>
            <person name="Winkler A."/>
            <person name="Wibberg D."/>
            <person name="Schleenbecker U."/>
            <person name="Ruckert C."/>
            <person name="Wolfel R."/>
            <person name="Grass G."/>
        </authorList>
    </citation>
    <scope>NUCLEOTIDE SEQUENCE [LARGE SCALE GENOMIC DNA]</scope>
    <source>
        <strain evidence="6 7">7539</strain>
    </source>
</reference>
<dbReference type="SUPFAM" id="SSF51569">
    <property type="entry name" value="Aldolase"/>
    <property type="match status" value="1"/>
</dbReference>
<protein>
    <submittedName>
        <fullName evidence="6">2-dehydro-3-deoxyphosphogluconate aldolase</fullName>
    </submittedName>
</protein>
<proteinExistence type="inferred from homology"/>
<dbReference type="OMA" id="QWINAGC"/>
<dbReference type="AlphaFoldDB" id="A0A268NU59"/>
<evidence type="ECO:0000313" key="7">
    <source>
        <dbReference type="Proteomes" id="UP000216207"/>
    </source>
</evidence>
<organism evidence="6 7">
    <name type="scientific">Shouchella clausii</name>
    <name type="common">Alkalihalobacillus clausii</name>
    <dbReference type="NCBI Taxonomy" id="79880"/>
    <lineage>
        <taxon>Bacteria</taxon>
        <taxon>Bacillati</taxon>
        <taxon>Bacillota</taxon>
        <taxon>Bacilli</taxon>
        <taxon>Bacillales</taxon>
        <taxon>Bacillaceae</taxon>
        <taxon>Shouchella</taxon>
    </lineage>
</organism>
<comment type="caution">
    <text evidence="6">The sequence shown here is derived from an EMBL/GenBank/DDBJ whole genome shotgun (WGS) entry which is preliminary data.</text>
</comment>
<dbReference type="Gene3D" id="3.20.20.70">
    <property type="entry name" value="Aldolase class I"/>
    <property type="match status" value="1"/>
</dbReference>
<dbReference type="PANTHER" id="PTHR30246">
    <property type="entry name" value="2-KETO-3-DEOXY-6-PHOSPHOGLUCONATE ALDOLASE"/>
    <property type="match status" value="1"/>
</dbReference>
<dbReference type="InterPro" id="IPR013785">
    <property type="entry name" value="Aldolase_TIM"/>
</dbReference>
<accession>A0A268NU59</accession>
<dbReference type="EMBL" id="NPCC01000047">
    <property type="protein sequence ID" value="PAE86799.1"/>
    <property type="molecule type" value="Genomic_DNA"/>
</dbReference>
<dbReference type="PANTHER" id="PTHR30246:SF1">
    <property type="entry name" value="2-DEHYDRO-3-DEOXY-6-PHOSPHOGALACTONATE ALDOLASE-RELATED"/>
    <property type="match status" value="1"/>
</dbReference>
<dbReference type="NCBIfam" id="TIGR01182">
    <property type="entry name" value="eda"/>
    <property type="match status" value="1"/>
</dbReference>
<dbReference type="Proteomes" id="UP000216207">
    <property type="component" value="Unassembled WGS sequence"/>
</dbReference>